<evidence type="ECO:0000313" key="6">
    <source>
        <dbReference type="Proteomes" id="UP000494116"/>
    </source>
</evidence>
<keyword evidence="1 4" id="KW-0378">Hydrolase</keyword>
<dbReference type="RefSeq" id="WP_006221552.1">
    <property type="nucleotide sequence ID" value="NZ_CADIJS010000005.1"/>
</dbReference>
<dbReference type="InterPro" id="IPR036380">
    <property type="entry name" value="Isochorismatase-like_sf"/>
</dbReference>
<dbReference type="EC" id="3.5.1.107" evidence="4"/>
<evidence type="ECO:0000313" key="3">
    <source>
        <dbReference type="EMBL" id="CAB3731160.1"/>
    </source>
</evidence>
<dbReference type="EMBL" id="CADILD010000001">
    <property type="protein sequence ID" value="CAB3827863.1"/>
    <property type="molecule type" value="Genomic_DNA"/>
</dbReference>
<dbReference type="InterPro" id="IPR050272">
    <property type="entry name" value="Isochorismatase-like_hydrls"/>
</dbReference>
<evidence type="ECO:0000259" key="2">
    <source>
        <dbReference type="Pfam" id="PF00857"/>
    </source>
</evidence>
<dbReference type="Pfam" id="PF00857">
    <property type="entry name" value="Isochorismatase"/>
    <property type="match status" value="1"/>
</dbReference>
<dbReference type="PANTHER" id="PTHR43540:SF1">
    <property type="entry name" value="ISOCHORISMATASE HYDROLASE"/>
    <property type="match status" value="1"/>
</dbReference>
<reference evidence="5 6" key="1">
    <citation type="submission" date="2020-04" db="EMBL/GenBank/DDBJ databases">
        <authorList>
            <person name="De Canck E."/>
        </authorList>
    </citation>
    <scope>NUCLEOTIDE SEQUENCE [LARGE SCALE GENOMIC DNA]</scope>
    <source>
        <strain evidence="4 5">LMG 1861</strain>
        <strain evidence="3 6">LMG 1873</strain>
    </source>
</reference>
<accession>A0A6S7C1G9</accession>
<dbReference type="SUPFAM" id="SSF52499">
    <property type="entry name" value="Isochorismatase-like hydrolases"/>
    <property type="match status" value="1"/>
</dbReference>
<dbReference type="AlphaFoldDB" id="A0A6S7C1G9"/>
<evidence type="ECO:0000313" key="5">
    <source>
        <dbReference type="Proteomes" id="UP000494105"/>
    </source>
</evidence>
<dbReference type="PANTHER" id="PTHR43540">
    <property type="entry name" value="PEROXYUREIDOACRYLATE/UREIDOACRYLATE AMIDOHYDROLASE-RELATED"/>
    <property type="match status" value="1"/>
</dbReference>
<protein>
    <submittedName>
        <fullName evidence="4">Maleamate amidohydrolase</fullName>
        <ecNumber evidence="4">3.5.1.107</ecNumber>
    </submittedName>
</protein>
<evidence type="ECO:0000313" key="4">
    <source>
        <dbReference type="EMBL" id="CAB3827863.1"/>
    </source>
</evidence>
<dbReference type="Proteomes" id="UP000494116">
    <property type="component" value="Unassembled WGS sequence"/>
</dbReference>
<sequence>MSNTKRIWDDFLTERDKQVLAQAGYGKRGGFGKRPALFIIDVQYNFCGDTPQDILEGLKQYRTHCGREAWDAVAHIVPLLELARDKNIPVFYTESARRADLLDSGVQVGKNHRGGEKTVLANTHATQTVEPLAPRPQDIRITKQKPSCFFGTIFMSHLNFLDVDTLILVGCTSSGCLRATTVDAYSYNFKVIIPEEAAFDRFQASHAMSLFDLNCKYADVIPSREVQDYLRGLPAPVEAPVEAAGD</sequence>
<dbReference type="InterPro" id="IPR000868">
    <property type="entry name" value="Isochorismatase-like_dom"/>
</dbReference>
<name>A0A6S7C1G9_9BURK</name>
<organism evidence="4 5">
    <name type="scientific">Achromobacter piechaudii</name>
    <dbReference type="NCBI Taxonomy" id="72556"/>
    <lineage>
        <taxon>Bacteria</taxon>
        <taxon>Pseudomonadati</taxon>
        <taxon>Pseudomonadota</taxon>
        <taxon>Betaproteobacteria</taxon>
        <taxon>Burkholderiales</taxon>
        <taxon>Alcaligenaceae</taxon>
        <taxon>Achromobacter</taxon>
    </lineage>
</organism>
<dbReference type="Proteomes" id="UP000494105">
    <property type="component" value="Unassembled WGS sequence"/>
</dbReference>
<dbReference type="Gene3D" id="3.40.50.850">
    <property type="entry name" value="Isochorismatase-like"/>
    <property type="match status" value="1"/>
</dbReference>
<keyword evidence="6" id="KW-1185">Reference proteome</keyword>
<dbReference type="EMBL" id="CADIJS010000005">
    <property type="protein sequence ID" value="CAB3731160.1"/>
    <property type="molecule type" value="Genomic_DNA"/>
</dbReference>
<proteinExistence type="predicted"/>
<gene>
    <name evidence="4" type="primary">nicF_1</name>
    <name evidence="3" type="synonym">nicF_3</name>
    <name evidence="4" type="ORF">LMG1861_00601</name>
    <name evidence="3" type="ORF">LMG1873_04793</name>
</gene>
<evidence type="ECO:0000256" key="1">
    <source>
        <dbReference type="ARBA" id="ARBA00022801"/>
    </source>
</evidence>
<feature type="domain" description="Isochorismatase-like" evidence="2">
    <location>
        <begin position="36"/>
        <end position="223"/>
    </location>
</feature>
<dbReference type="GO" id="GO:0016787">
    <property type="term" value="F:hydrolase activity"/>
    <property type="evidence" value="ECO:0007669"/>
    <property type="project" value="UniProtKB-KW"/>
</dbReference>